<comment type="subunit">
    <text evidence="8">F-type ATPases have 2 components, CF(1) - the catalytic core - and CF(0) - the membrane proton channel. CF(1) and CF(0) have multiple subunits.</text>
</comment>
<dbReference type="Proteomes" id="UP000294530">
    <property type="component" value="Unassembled WGS sequence"/>
</dbReference>
<dbReference type="GO" id="GO:0045259">
    <property type="term" value="C:proton-transporting ATP synthase complex"/>
    <property type="evidence" value="ECO:0007669"/>
    <property type="project" value="UniProtKB-KW"/>
</dbReference>
<comment type="function">
    <text evidence="8">Subunit b, of the mitochondrial membrane ATP synthase complex (F(1)F(0) ATP synthase or Complex V) that produces ATP from ADP in the presence of a proton gradient across the membrane which is generated by electron transport complexes of the respiratory chain. ATP synthase complex consist of a soluble F(1) head domain - the catalytic core - and a membrane F(1) domain - the membrane proton channel. These two domains are linked by a central stalk rotating inside the F(1) region and a stationary peripheral stalk. During catalysis, ATP synthesis in the catalytic domain of F(1) is coupled via a rotary mechanism of the central stalk subunits to proton translocation. In vivo, can only synthesize ATP although its ATP hydrolase activity can be activated artificially in vitro. Part of the complex F(0) domain. Part of the complex F(0) domain and the peripheric stalk, which acts as a stator to hold the catalytic alpha(3)beta(3) subcomplex and subunit a/ATP6 static relative to the rotary elements.</text>
</comment>
<dbReference type="PANTHER" id="PTHR12733:SF3">
    <property type="entry name" value="ATP SYNTHASE F(0) COMPLEX SUBUNIT B1, MITOCHONDRIAL"/>
    <property type="match status" value="1"/>
</dbReference>
<dbReference type="AlphaFoldDB" id="A0A976IGR2"/>
<dbReference type="SUPFAM" id="SSF161060">
    <property type="entry name" value="ATP synthase B chain-like"/>
    <property type="match status" value="1"/>
</dbReference>
<organism evidence="9 10">
    <name type="scientific">Bremia lactucae</name>
    <name type="common">Lettuce downy mildew</name>
    <dbReference type="NCBI Taxonomy" id="4779"/>
    <lineage>
        <taxon>Eukaryota</taxon>
        <taxon>Sar</taxon>
        <taxon>Stramenopiles</taxon>
        <taxon>Oomycota</taxon>
        <taxon>Peronosporomycetes</taxon>
        <taxon>Peronosporales</taxon>
        <taxon>Peronosporaceae</taxon>
        <taxon>Bremia</taxon>
    </lineage>
</organism>
<evidence type="ECO:0000256" key="4">
    <source>
        <dbReference type="ARBA" id="ARBA00022792"/>
    </source>
</evidence>
<comment type="subcellular location">
    <subcellularLocation>
        <location evidence="8">Mitochondrion</location>
    </subcellularLocation>
    <subcellularLocation>
        <location evidence="8">Mitochondrion inner membrane</location>
    </subcellularLocation>
</comment>
<comment type="similarity">
    <text evidence="8">Belongs to the eukaryotic ATPase B chain family.</text>
</comment>
<keyword evidence="2 8" id="KW-0138">CF(0)</keyword>
<dbReference type="GO" id="GO:0015986">
    <property type="term" value="P:proton motive force-driven ATP synthesis"/>
    <property type="evidence" value="ECO:0007669"/>
    <property type="project" value="UniProtKB-UniRule"/>
</dbReference>
<keyword evidence="7 8" id="KW-0472">Membrane</keyword>
<evidence type="ECO:0000256" key="2">
    <source>
        <dbReference type="ARBA" id="ARBA00022547"/>
    </source>
</evidence>
<dbReference type="KEGG" id="blac:94347987"/>
<keyword evidence="10" id="KW-1185">Reference proteome</keyword>
<comment type="caution">
    <text evidence="9">The sequence shown here is derived from an EMBL/GenBank/DDBJ whole genome shotgun (WGS) entry which is preliminary data.</text>
</comment>
<keyword evidence="4 8" id="KW-0999">Mitochondrion inner membrane</keyword>
<evidence type="ECO:0000256" key="1">
    <source>
        <dbReference type="ARBA" id="ARBA00022448"/>
    </source>
</evidence>
<dbReference type="InterPro" id="IPR013837">
    <property type="entry name" value="ATP_synth_F0_suB"/>
</dbReference>
<name>A0A976IGR2_BRELC</name>
<dbReference type="Pfam" id="PF05405">
    <property type="entry name" value="Mt_ATP-synt_B"/>
    <property type="match status" value="1"/>
</dbReference>
<keyword evidence="1 8" id="KW-0813">Transport</keyword>
<evidence type="ECO:0000313" key="10">
    <source>
        <dbReference type="Proteomes" id="UP000294530"/>
    </source>
</evidence>
<reference evidence="9 10" key="1">
    <citation type="journal article" date="2021" name="Genome Biol.">
        <title>AFLAP: assembly-free linkage analysis pipeline using k-mers from genome sequencing data.</title>
        <authorList>
            <person name="Fletcher K."/>
            <person name="Zhang L."/>
            <person name="Gil J."/>
            <person name="Han R."/>
            <person name="Cavanaugh K."/>
            <person name="Michelmore R."/>
        </authorList>
    </citation>
    <scope>NUCLEOTIDE SEQUENCE [LARGE SCALE GENOMIC DNA]</scope>
    <source>
        <strain evidence="9 10">SF5</strain>
    </source>
</reference>
<dbReference type="GeneID" id="94347987"/>
<dbReference type="RefSeq" id="XP_067820359.1">
    <property type="nucleotide sequence ID" value="XM_067962316.1"/>
</dbReference>
<keyword evidence="6 8" id="KW-0496">Mitochondrion</keyword>
<gene>
    <name evidence="9" type="ORF">CCR75_004229</name>
</gene>
<dbReference type="EMBL" id="SHOA02000001">
    <property type="protein sequence ID" value="TDH70860.1"/>
    <property type="molecule type" value="Genomic_DNA"/>
</dbReference>
<evidence type="ECO:0000256" key="3">
    <source>
        <dbReference type="ARBA" id="ARBA00022781"/>
    </source>
</evidence>
<dbReference type="PANTHER" id="PTHR12733">
    <property type="entry name" value="MITOCHONDRIAL ATP SYNTHASE B CHAIN"/>
    <property type="match status" value="1"/>
</dbReference>
<dbReference type="GO" id="GO:0015078">
    <property type="term" value="F:proton transmembrane transporter activity"/>
    <property type="evidence" value="ECO:0007669"/>
    <property type="project" value="UniProtKB-UniRule"/>
</dbReference>
<accession>A0A976IGR2</accession>
<protein>
    <recommendedName>
        <fullName evidence="8">ATP synthase subunit b</fullName>
    </recommendedName>
</protein>
<evidence type="ECO:0000256" key="6">
    <source>
        <dbReference type="ARBA" id="ARBA00023128"/>
    </source>
</evidence>
<evidence type="ECO:0000313" key="9">
    <source>
        <dbReference type="EMBL" id="TDH70860.1"/>
    </source>
</evidence>
<dbReference type="GO" id="GO:0005743">
    <property type="term" value="C:mitochondrial inner membrane"/>
    <property type="evidence" value="ECO:0007669"/>
    <property type="project" value="UniProtKB-SubCell"/>
</dbReference>
<sequence>MLSRAILRKAALSSSTLSSLNMLRPLSLHTTGFVNKEEGSGGEIPVPTQGLLEQAGLTDWKISAPIIGALAIPAISNHVKSSAYLNGLLSRQNDFYVLNEESQLACCFLLFCSATYKYGGDMIASFFDERAAAILSEHNAVEDANLDLAKETLETHKSMLHIHEDIASVAEAHKEAVALMCEVQAYKLRHKTRETFIKNLEAVREIEGNYNLELQKSMVAAATSKVRAFVQKGDKKLKDAAFKHALDILGNVDMDETKEDDVAALFSKELRAYASDLEAKQGQLVKLTSEEQSELQADLDAYMKRFGLEDANFKAPTEAKFKLM</sequence>
<keyword evidence="5 8" id="KW-0406">Ion transport</keyword>
<dbReference type="InterPro" id="IPR008688">
    <property type="entry name" value="ATP_synth_Bsub_B/MI25"/>
</dbReference>
<evidence type="ECO:0000256" key="8">
    <source>
        <dbReference type="RuleBase" id="RU368017"/>
    </source>
</evidence>
<keyword evidence="3 8" id="KW-0375">Hydrogen ion transport</keyword>
<proteinExistence type="inferred from homology"/>
<evidence type="ECO:0000256" key="5">
    <source>
        <dbReference type="ARBA" id="ARBA00023065"/>
    </source>
</evidence>
<evidence type="ECO:0000256" key="7">
    <source>
        <dbReference type="ARBA" id="ARBA00023136"/>
    </source>
</evidence>
<dbReference type="OrthoDB" id="67388at2759"/>